<organism evidence="1 2">
    <name type="scientific">Brachionus plicatilis</name>
    <name type="common">Marine rotifer</name>
    <name type="synonym">Brachionus muelleri</name>
    <dbReference type="NCBI Taxonomy" id="10195"/>
    <lineage>
        <taxon>Eukaryota</taxon>
        <taxon>Metazoa</taxon>
        <taxon>Spiralia</taxon>
        <taxon>Gnathifera</taxon>
        <taxon>Rotifera</taxon>
        <taxon>Eurotatoria</taxon>
        <taxon>Monogononta</taxon>
        <taxon>Pseudotrocha</taxon>
        <taxon>Ploima</taxon>
        <taxon>Brachionidae</taxon>
        <taxon>Brachionus</taxon>
    </lineage>
</organism>
<gene>
    <name evidence="1" type="ORF">BpHYR1_015718</name>
</gene>
<dbReference type="EMBL" id="REGN01003840">
    <property type="protein sequence ID" value="RNA20496.1"/>
    <property type="molecule type" value="Genomic_DNA"/>
</dbReference>
<reference evidence="1 2" key="1">
    <citation type="journal article" date="2018" name="Sci. Rep.">
        <title>Genomic signatures of local adaptation to the degree of environmental predictability in rotifers.</title>
        <authorList>
            <person name="Franch-Gras L."/>
            <person name="Hahn C."/>
            <person name="Garcia-Roger E.M."/>
            <person name="Carmona M.J."/>
            <person name="Serra M."/>
            <person name="Gomez A."/>
        </authorList>
    </citation>
    <scope>NUCLEOTIDE SEQUENCE [LARGE SCALE GENOMIC DNA]</scope>
    <source>
        <strain evidence="1">HYR1</strain>
    </source>
</reference>
<evidence type="ECO:0000313" key="1">
    <source>
        <dbReference type="EMBL" id="RNA20496.1"/>
    </source>
</evidence>
<dbReference type="Proteomes" id="UP000276133">
    <property type="component" value="Unassembled WGS sequence"/>
</dbReference>
<proteinExistence type="predicted"/>
<dbReference type="AlphaFoldDB" id="A0A3M7RAD4"/>
<sequence>MFQLFTTIIYKKVFSLPKVHEIQNFKYKILYKLIQNSEQIYALVKSEQLFFWYLNIIQKFNSNLIFIRNATYSNISSNMHI</sequence>
<name>A0A3M7RAD4_BRAPC</name>
<protein>
    <submittedName>
        <fullName evidence="1">Uncharacterized protein</fullName>
    </submittedName>
</protein>
<keyword evidence="2" id="KW-1185">Reference proteome</keyword>
<accession>A0A3M7RAD4</accession>
<evidence type="ECO:0000313" key="2">
    <source>
        <dbReference type="Proteomes" id="UP000276133"/>
    </source>
</evidence>
<comment type="caution">
    <text evidence="1">The sequence shown here is derived from an EMBL/GenBank/DDBJ whole genome shotgun (WGS) entry which is preliminary data.</text>
</comment>